<dbReference type="EMBL" id="LDAU01000194">
    <property type="protein sequence ID" value="KRX00344.1"/>
    <property type="molecule type" value="Genomic_DNA"/>
</dbReference>
<comment type="caution">
    <text evidence="3">The sequence shown here is derived from an EMBL/GenBank/DDBJ whole genome shotgun (WGS) entry which is preliminary data.</text>
</comment>
<evidence type="ECO:0000313" key="3">
    <source>
        <dbReference type="EMBL" id="KRX00344.1"/>
    </source>
</evidence>
<evidence type="ECO:0000256" key="2">
    <source>
        <dbReference type="SAM" id="MobiDB-lite"/>
    </source>
</evidence>
<protein>
    <submittedName>
        <fullName evidence="3">Uncharacterized protein</fullName>
    </submittedName>
</protein>
<organism evidence="3 4">
    <name type="scientific">Pseudocohnilembus persalinus</name>
    <name type="common">Ciliate</name>
    <dbReference type="NCBI Taxonomy" id="266149"/>
    <lineage>
        <taxon>Eukaryota</taxon>
        <taxon>Sar</taxon>
        <taxon>Alveolata</taxon>
        <taxon>Ciliophora</taxon>
        <taxon>Intramacronucleata</taxon>
        <taxon>Oligohymenophorea</taxon>
        <taxon>Scuticociliatia</taxon>
        <taxon>Philasterida</taxon>
        <taxon>Pseudocohnilembidae</taxon>
        <taxon>Pseudocohnilembus</taxon>
    </lineage>
</organism>
<feature type="coiled-coil region" evidence="1">
    <location>
        <begin position="283"/>
        <end position="310"/>
    </location>
</feature>
<dbReference type="Proteomes" id="UP000054937">
    <property type="component" value="Unassembled WGS sequence"/>
</dbReference>
<feature type="region of interest" description="Disordered" evidence="2">
    <location>
        <begin position="374"/>
        <end position="398"/>
    </location>
</feature>
<dbReference type="InParanoid" id="A0A0V0QDU3"/>
<name>A0A0V0QDU3_PSEPJ</name>
<keyword evidence="4" id="KW-1185">Reference proteome</keyword>
<accession>A0A0V0QDU3</accession>
<gene>
    <name evidence="3" type="ORF">PPERSA_10843</name>
</gene>
<proteinExistence type="predicted"/>
<evidence type="ECO:0000313" key="4">
    <source>
        <dbReference type="Proteomes" id="UP000054937"/>
    </source>
</evidence>
<sequence length="398" mass="47542">MDYQVQQQREWERMRNYLDKNLDTQPGKLEAQRIVQEKKDKQLFDFQDRCESNIQELFQIVGALKSQQESQSTLKSLAIIKDEVKKLPQNLEPSEKQLKINNIEENHYIDKLDKFNKQNTQRIVEEFQLIDKKLKQLYDKSIKDLNDEIDDYDPNSYDDFMRQANNLKEYDLINQKYQDLVIQVNGSKRHFLYELNKLEQKHEKGENLTQKVFLEMNQANKIHRIKQDANLNEQYGHQIENLSKAIQQNNQYLVSSLKDTQDQLLRVKSILDPKNEIKSQINIESQKQNYVEENLNLKQIQKNINQNTNQKKQDKNIQDIHKQINENYLKANSNNTLKKSLKNKENLQKIQKSDSNQNLYNTRFDPNTLIQNKSQQPKYQNPLYNRQKPPNNFLQSLN</sequence>
<dbReference type="AlphaFoldDB" id="A0A0V0QDU3"/>
<reference evidence="3 4" key="1">
    <citation type="journal article" date="2015" name="Sci. Rep.">
        <title>Genome of the facultative scuticociliatosis pathogen Pseudocohnilembus persalinus provides insight into its virulence through horizontal gene transfer.</title>
        <authorList>
            <person name="Xiong J."/>
            <person name="Wang G."/>
            <person name="Cheng J."/>
            <person name="Tian M."/>
            <person name="Pan X."/>
            <person name="Warren A."/>
            <person name="Jiang C."/>
            <person name="Yuan D."/>
            <person name="Miao W."/>
        </authorList>
    </citation>
    <scope>NUCLEOTIDE SEQUENCE [LARGE SCALE GENOMIC DNA]</scope>
    <source>
        <strain evidence="3">36N120E</strain>
    </source>
</reference>
<evidence type="ECO:0000256" key="1">
    <source>
        <dbReference type="SAM" id="Coils"/>
    </source>
</evidence>
<keyword evidence="1" id="KW-0175">Coiled coil</keyword>